<protein>
    <submittedName>
        <fullName evidence="1">Uncharacterized protein</fullName>
    </submittedName>
</protein>
<comment type="caution">
    <text evidence="1">The sequence shown here is derived from an EMBL/GenBank/DDBJ whole genome shotgun (WGS) entry which is preliminary data.</text>
</comment>
<dbReference type="EMBL" id="JAAAHY010001198">
    <property type="protein sequence ID" value="KAF9951503.1"/>
    <property type="molecule type" value="Genomic_DNA"/>
</dbReference>
<dbReference type="Proteomes" id="UP000738359">
    <property type="component" value="Unassembled WGS sequence"/>
</dbReference>
<organism evidence="1 2">
    <name type="scientific">Mortierella alpina</name>
    <name type="common">Oleaginous fungus</name>
    <name type="synonym">Mortierella renispora</name>
    <dbReference type="NCBI Taxonomy" id="64518"/>
    <lineage>
        <taxon>Eukaryota</taxon>
        <taxon>Fungi</taxon>
        <taxon>Fungi incertae sedis</taxon>
        <taxon>Mucoromycota</taxon>
        <taxon>Mortierellomycotina</taxon>
        <taxon>Mortierellomycetes</taxon>
        <taxon>Mortierellales</taxon>
        <taxon>Mortierellaceae</taxon>
        <taxon>Mortierella</taxon>
    </lineage>
</organism>
<dbReference type="OrthoDB" id="6247875at2759"/>
<evidence type="ECO:0000313" key="1">
    <source>
        <dbReference type="EMBL" id="KAF9951503.1"/>
    </source>
</evidence>
<sequence length="102" mass="11692">YNNPGLEQGFPLQLLPAKECEPQMFSMYDNDFGFEAQLSGASTSDELLGHQYQHQHQQQHQQQQQQQQYLIKPAYPTGFMSFADVGEGAFSIMDMFTWPSQP</sequence>
<feature type="non-terminal residue" evidence="1">
    <location>
        <position position="1"/>
    </location>
</feature>
<evidence type="ECO:0000313" key="2">
    <source>
        <dbReference type="Proteomes" id="UP000738359"/>
    </source>
</evidence>
<proteinExistence type="predicted"/>
<name>A0A9P6IX00_MORAP</name>
<dbReference type="AlphaFoldDB" id="A0A9P6IX00"/>
<accession>A0A9P6IX00</accession>
<reference evidence="1" key="1">
    <citation type="journal article" date="2020" name="Fungal Divers.">
        <title>Resolving the Mortierellaceae phylogeny through synthesis of multi-gene phylogenetics and phylogenomics.</title>
        <authorList>
            <person name="Vandepol N."/>
            <person name="Liber J."/>
            <person name="Desiro A."/>
            <person name="Na H."/>
            <person name="Kennedy M."/>
            <person name="Barry K."/>
            <person name="Grigoriev I.V."/>
            <person name="Miller A.N."/>
            <person name="O'Donnell K."/>
            <person name="Stajich J.E."/>
            <person name="Bonito G."/>
        </authorList>
    </citation>
    <scope>NUCLEOTIDE SEQUENCE</scope>
    <source>
        <strain evidence="1">CK1249</strain>
    </source>
</reference>
<keyword evidence="2" id="KW-1185">Reference proteome</keyword>
<gene>
    <name evidence="1" type="ORF">BGZ70_000946</name>
</gene>